<proteinExistence type="predicted"/>
<evidence type="ECO:0000313" key="3">
    <source>
        <dbReference type="Proteomes" id="UP000325372"/>
    </source>
</evidence>
<sequence length="167" mass="17506">MIRAEQPGDEDAIRSITDQAFATAVHSSGTESKIVDALRQAGALTVSLVAVADHASESQLFGHIALSPVSLSDGTDGWYGLGPVSVLPAQQRNGVGSALVRAALQNLRETGAAGCVLLGDPDYYGRFGFRPIDSLVLPGVPAEYFQAIRFSATVPTATVSYHVAFDM</sequence>
<name>A0A5N0T664_9GAMM</name>
<keyword evidence="3" id="KW-1185">Reference proteome</keyword>
<dbReference type="PROSITE" id="PS51186">
    <property type="entry name" value="GNAT"/>
    <property type="match status" value="1"/>
</dbReference>
<dbReference type="CDD" id="cd04301">
    <property type="entry name" value="NAT_SF"/>
    <property type="match status" value="1"/>
</dbReference>
<evidence type="ECO:0000259" key="1">
    <source>
        <dbReference type="PROSITE" id="PS51186"/>
    </source>
</evidence>
<gene>
    <name evidence="2" type="ORF">F3N42_14835</name>
</gene>
<feature type="domain" description="N-acetyltransferase" evidence="1">
    <location>
        <begin position="1"/>
        <end position="155"/>
    </location>
</feature>
<dbReference type="Proteomes" id="UP000325372">
    <property type="component" value="Unassembled WGS sequence"/>
</dbReference>
<dbReference type="InterPro" id="IPR016181">
    <property type="entry name" value="Acyl_CoA_acyltransferase"/>
</dbReference>
<reference evidence="2 3" key="1">
    <citation type="submission" date="2019-09" db="EMBL/GenBank/DDBJ databases">
        <title>Wenzhouxiangella sp. Genome sequencing and assembly.</title>
        <authorList>
            <person name="Zhang R."/>
        </authorList>
    </citation>
    <scope>NUCLEOTIDE SEQUENCE [LARGE SCALE GENOMIC DNA]</scope>
    <source>
        <strain evidence="2 3">W260</strain>
    </source>
</reference>
<protein>
    <submittedName>
        <fullName evidence="2">N-acetyltransferase</fullName>
    </submittedName>
</protein>
<dbReference type="Gene3D" id="3.40.630.30">
    <property type="match status" value="1"/>
</dbReference>
<evidence type="ECO:0000313" key="2">
    <source>
        <dbReference type="EMBL" id="KAA9129637.1"/>
    </source>
</evidence>
<dbReference type="SUPFAM" id="SSF55729">
    <property type="entry name" value="Acyl-CoA N-acyltransferases (Nat)"/>
    <property type="match status" value="1"/>
</dbReference>
<accession>A0A5N0T664</accession>
<keyword evidence="2" id="KW-0808">Transferase</keyword>
<comment type="caution">
    <text evidence="2">The sequence shown here is derived from an EMBL/GenBank/DDBJ whole genome shotgun (WGS) entry which is preliminary data.</text>
</comment>
<dbReference type="AlphaFoldDB" id="A0A5N0T664"/>
<dbReference type="InterPro" id="IPR000182">
    <property type="entry name" value="GNAT_dom"/>
</dbReference>
<dbReference type="EMBL" id="VYXP01000013">
    <property type="protein sequence ID" value="KAA9129637.1"/>
    <property type="molecule type" value="Genomic_DNA"/>
</dbReference>
<dbReference type="RefSeq" id="WP_150865476.1">
    <property type="nucleotide sequence ID" value="NZ_VYXP01000013.1"/>
</dbReference>
<dbReference type="Pfam" id="PF13527">
    <property type="entry name" value="Acetyltransf_9"/>
    <property type="match status" value="1"/>
</dbReference>
<dbReference type="GO" id="GO:0016747">
    <property type="term" value="F:acyltransferase activity, transferring groups other than amino-acyl groups"/>
    <property type="evidence" value="ECO:0007669"/>
    <property type="project" value="InterPro"/>
</dbReference>
<organism evidence="2 3">
    <name type="scientific">Marinihelvus fidelis</name>
    <dbReference type="NCBI Taxonomy" id="2613842"/>
    <lineage>
        <taxon>Bacteria</taxon>
        <taxon>Pseudomonadati</taxon>
        <taxon>Pseudomonadota</taxon>
        <taxon>Gammaproteobacteria</taxon>
        <taxon>Chromatiales</taxon>
        <taxon>Wenzhouxiangellaceae</taxon>
        <taxon>Marinihelvus</taxon>
    </lineage>
</organism>